<protein>
    <submittedName>
        <fullName evidence="1">Uncharacterized protein</fullName>
    </submittedName>
</protein>
<comment type="caution">
    <text evidence="1">The sequence shown here is derived from an EMBL/GenBank/DDBJ whole genome shotgun (WGS) entry which is preliminary data.</text>
</comment>
<dbReference type="AlphaFoldDB" id="A0A7G2ISX1"/>
<name>A0A7G2ISX1_CITFR</name>
<proteinExistence type="predicted"/>
<evidence type="ECO:0000313" key="1">
    <source>
        <dbReference type="EMBL" id="CDL40018.1"/>
    </source>
</evidence>
<organism evidence="1 2">
    <name type="scientific">Citrobacter freundii</name>
    <dbReference type="NCBI Taxonomy" id="546"/>
    <lineage>
        <taxon>Bacteria</taxon>
        <taxon>Pseudomonadati</taxon>
        <taxon>Pseudomonadota</taxon>
        <taxon>Gammaproteobacteria</taxon>
        <taxon>Enterobacterales</taxon>
        <taxon>Enterobacteriaceae</taxon>
        <taxon>Citrobacter</taxon>
        <taxon>Citrobacter freundii complex</taxon>
    </lineage>
</organism>
<accession>A0A7G2ISX1</accession>
<dbReference type="EMBL" id="CBWP010000067">
    <property type="protein sequence ID" value="CDL40018.1"/>
    <property type="molecule type" value="Genomic_DNA"/>
</dbReference>
<reference evidence="1 2" key="1">
    <citation type="submission" date="2013-10" db="EMBL/GenBank/DDBJ databases">
        <title>Antibiotic resistance diversity of beta-lactamase producers in the General Hospital Vienna.</title>
        <authorList>
            <person name="Barisic I."/>
            <person name="Mitteregger D."/>
            <person name="Hirschl A.M."/>
            <person name="Noehammer C."/>
            <person name="Wiesinger-Mayr H."/>
        </authorList>
    </citation>
    <scope>NUCLEOTIDE SEQUENCE [LARGE SCALE GENOMIC DNA]</scope>
    <source>
        <strain evidence="1 2">ISC11</strain>
    </source>
</reference>
<evidence type="ECO:0000313" key="2">
    <source>
        <dbReference type="Proteomes" id="UP000019194"/>
    </source>
</evidence>
<sequence>MYGKAYLCKAAVIFGYDFSVVHERCLLSAHRVQITNTHQQ</sequence>
<dbReference type="Proteomes" id="UP000019194">
    <property type="component" value="Unassembled WGS sequence"/>
</dbReference>